<dbReference type="Pfam" id="PF08885">
    <property type="entry name" value="GSCFA"/>
    <property type="match status" value="1"/>
</dbReference>
<keyword evidence="1" id="KW-0175">Coiled coil</keyword>
<accession>A0ABT0PRQ7</accession>
<dbReference type="Proteomes" id="UP001203607">
    <property type="component" value="Unassembled WGS sequence"/>
</dbReference>
<keyword evidence="4" id="KW-1185">Reference proteome</keyword>
<comment type="caution">
    <text evidence="3">The sequence shown here is derived from an EMBL/GenBank/DDBJ whole genome shotgun (WGS) entry which is preliminary data.</text>
</comment>
<dbReference type="RefSeq" id="WP_249656863.1">
    <property type="nucleotide sequence ID" value="NZ_JAMFMA010000002.1"/>
</dbReference>
<evidence type="ECO:0000313" key="4">
    <source>
        <dbReference type="Proteomes" id="UP001203607"/>
    </source>
</evidence>
<feature type="domain" description="GSCFA" evidence="2">
    <location>
        <begin position="21"/>
        <end position="260"/>
    </location>
</feature>
<gene>
    <name evidence="3" type="ORF">M3P19_06600</name>
</gene>
<dbReference type="InterPro" id="IPR014982">
    <property type="entry name" value="GSCFA"/>
</dbReference>
<dbReference type="EMBL" id="JAMFMA010000002">
    <property type="protein sequence ID" value="MCL6273671.1"/>
    <property type="molecule type" value="Genomic_DNA"/>
</dbReference>
<reference evidence="3 4" key="1">
    <citation type="submission" date="2022-05" db="EMBL/GenBank/DDBJ databases">
        <authorList>
            <person name="Park J.-S."/>
        </authorList>
    </citation>
    <scope>NUCLEOTIDE SEQUENCE [LARGE SCALE GENOMIC DNA]</scope>
    <source>
        <strain evidence="3 4">2012CJ35-5</strain>
    </source>
</reference>
<evidence type="ECO:0000259" key="2">
    <source>
        <dbReference type="Pfam" id="PF08885"/>
    </source>
</evidence>
<feature type="coiled-coil region" evidence="1">
    <location>
        <begin position="94"/>
        <end position="121"/>
    </location>
</feature>
<name>A0ABT0PRQ7_9FLAO</name>
<organism evidence="3 4">
    <name type="scientific">Flagellimonas spongiicola</name>
    <dbReference type="NCBI Taxonomy" id="2942208"/>
    <lineage>
        <taxon>Bacteria</taxon>
        <taxon>Pseudomonadati</taxon>
        <taxon>Bacteroidota</taxon>
        <taxon>Flavobacteriia</taxon>
        <taxon>Flavobacteriales</taxon>
        <taxon>Flavobacteriaceae</taxon>
        <taxon>Flagellimonas</taxon>
    </lineage>
</organism>
<protein>
    <submittedName>
        <fullName evidence="3">GSCFA domain-containing protein</fullName>
    </submittedName>
</protein>
<evidence type="ECO:0000313" key="3">
    <source>
        <dbReference type="EMBL" id="MCL6273671.1"/>
    </source>
</evidence>
<proteinExistence type="predicted"/>
<evidence type="ECO:0000256" key="1">
    <source>
        <dbReference type="SAM" id="Coils"/>
    </source>
</evidence>
<sequence length="319" mass="36999">MQLQTTIPWQPSKNPVGYASRILLLGSCFVENIGKKLDFYQFATRRNPFGILFHPFAIQNLIHRALASQWYTKDEVFMQNGRWLCFDAHSDLAATSQERLVDDLNNALRSTKEELESATHLIITLGTAWVYRNKATTKAVANCHKVPQREFDKELLNLEQISTCLNGIVAQVAAVNPKAQLIFTLSPVRHIKDGFVENQRSKSHLLTAIHQCLSQNEATAMVSYFESYEVMMDELRDYRFYDKDMVHPNSVAVDYIWARFKSVWISQGDYEVMHKVEEVQKGLNHRPFNPESSDHQIFLQSLEAKITYLLQRYPFMKFR</sequence>